<dbReference type="EMBL" id="LUGG01000011">
    <property type="protein sequence ID" value="OBZ71436.1"/>
    <property type="molecule type" value="Genomic_DNA"/>
</dbReference>
<accession>A0A1C7M4W3</accession>
<keyword evidence="3" id="KW-1185">Reference proteome</keyword>
<evidence type="ECO:0000313" key="3">
    <source>
        <dbReference type="Proteomes" id="UP000092993"/>
    </source>
</evidence>
<dbReference type="AlphaFoldDB" id="A0A1C7M4W3"/>
<proteinExistence type="predicted"/>
<feature type="compositionally biased region" description="Low complexity" evidence="1">
    <location>
        <begin position="230"/>
        <end position="240"/>
    </location>
</feature>
<evidence type="ECO:0000313" key="2">
    <source>
        <dbReference type="EMBL" id="OBZ71436.1"/>
    </source>
</evidence>
<feature type="region of interest" description="Disordered" evidence="1">
    <location>
        <begin position="220"/>
        <end position="242"/>
    </location>
</feature>
<gene>
    <name evidence="2" type="ORF">A0H81_08605</name>
</gene>
<reference evidence="2 3" key="1">
    <citation type="submission" date="2016-03" db="EMBL/GenBank/DDBJ databases">
        <title>Whole genome sequencing of Grifola frondosa 9006-11.</title>
        <authorList>
            <person name="Min B."/>
            <person name="Park H."/>
            <person name="Kim J.-G."/>
            <person name="Cho H."/>
            <person name="Oh Y.-L."/>
            <person name="Kong W.-S."/>
            <person name="Choi I.-G."/>
        </authorList>
    </citation>
    <scope>NUCLEOTIDE SEQUENCE [LARGE SCALE GENOMIC DNA]</scope>
    <source>
        <strain evidence="2 3">9006-11</strain>
    </source>
</reference>
<protein>
    <submittedName>
        <fullName evidence="2">Uncharacterized protein</fullName>
    </submittedName>
</protein>
<sequence>MTETSFQTRPAWQTDELEDEWIDDEDSVDSAHSGSDLSLTQPFGSVLVQNDNLGTRTTSDGSAAGGTFLVREDVPAAPLLPMSPIGRNKKLVVKDFFSPLPLERMFEPSIASIQHFCTFTHYTDCGTKGAITSLSDSEESSRSTSAEGRTDMECQFTFAVPRPSPFNVMGPILRLKARRALFAGPPSISTTAIYRSPPSTLPVPVRFTRDHLSAMVDSIAVNTPSGGSGTTPPGSGDPSPAVLSPIHETGISRLRSAKRVKLSPASEYSEDGDGTAIIMRPLGSRKDYVGESKSLMEKIRQARDFSTVSTVATSHSLVGQDNDNSRTSIRVIERPPYLRIPSDDVSGAPSSNGTATSSKRSAYSSLDYREQAANLMAQIRSDMKGTKRLFSWGQRYHTSSRTKRNTRALGCLISRMILQGPCWAILAKKETMALTRERVQQPDFLALRAPSKSKPRGNYSVE</sequence>
<comment type="caution">
    <text evidence="2">The sequence shown here is derived from an EMBL/GenBank/DDBJ whole genome shotgun (WGS) entry which is preliminary data.</text>
</comment>
<feature type="compositionally biased region" description="Polar residues" evidence="1">
    <location>
        <begin position="348"/>
        <end position="363"/>
    </location>
</feature>
<dbReference type="Proteomes" id="UP000092993">
    <property type="component" value="Unassembled WGS sequence"/>
</dbReference>
<organism evidence="2 3">
    <name type="scientific">Grifola frondosa</name>
    <name type="common">Maitake</name>
    <name type="synonym">Polyporus frondosus</name>
    <dbReference type="NCBI Taxonomy" id="5627"/>
    <lineage>
        <taxon>Eukaryota</taxon>
        <taxon>Fungi</taxon>
        <taxon>Dikarya</taxon>
        <taxon>Basidiomycota</taxon>
        <taxon>Agaricomycotina</taxon>
        <taxon>Agaricomycetes</taxon>
        <taxon>Polyporales</taxon>
        <taxon>Grifolaceae</taxon>
        <taxon>Grifola</taxon>
    </lineage>
</organism>
<feature type="region of interest" description="Disordered" evidence="1">
    <location>
        <begin position="340"/>
        <end position="363"/>
    </location>
</feature>
<dbReference type="OrthoDB" id="7451790at2759"/>
<name>A0A1C7M4W3_GRIFR</name>
<evidence type="ECO:0000256" key="1">
    <source>
        <dbReference type="SAM" id="MobiDB-lite"/>
    </source>
</evidence>
<dbReference type="STRING" id="5627.A0A1C7M4W3"/>